<keyword evidence="1" id="KW-0805">Transcription regulation</keyword>
<evidence type="ECO:0000256" key="3">
    <source>
        <dbReference type="ARBA" id="ARBA00023163"/>
    </source>
</evidence>
<dbReference type="Pfam" id="PF00440">
    <property type="entry name" value="TetR_N"/>
    <property type="match status" value="1"/>
</dbReference>
<dbReference type="Gene3D" id="1.10.357.10">
    <property type="entry name" value="Tetracycline Repressor, domain 2"/>
    <property type="match status" value="1"/>
</dbReference>
<dbReference type="AlphaFoldDB" id="A0A1E2SNI4"/>
<dbReference type="SUPFAM" id="SSF46689">
    <property type="entry name" value="Homeodomain-like"/>
    <property type="match status" value="1"/>
</dbReference>
<evidence type="ECO:0000313" key="5">
    <source>
        <dbReference type="EMBL" id="ODA91218.1"/>
    </source>
</evidence>
<gene>
    <name evidence="5" type="ORF">ATY41_00495</name>
</gene>
<keyword evidence="2" id="KW-0238">DNA-binding</keyword>
<dbReference type="GO" id="GO:0003700">
    <property type="term" value="F:DNA-binding transcription factor activity"/>
    <property type="evidence" value="ECO:0007669"/>
    <property type="project" value="TreeGrafter"/>
</dbReference>
<protein>
    <recommendedName>
        <fullName evidence="4">HTH tetR-type domain-containing protein</fullName>
    </recommendedName>
</protein>
<reference evidence="5 6" key="1">
    <citation type="submission" date="2015-11" db="EMBL/GenBank/DDBJ databases">
        <authorList>
            <person name="Zhang Y."/>
            <person name="Guo Z."/>
        </authorList>
    </citation>
    <scope>NUCLEOTIDE SEQUENCE [LARGE SCALE GENOMIC DNA]</scope>
    <source>
        <strain evidence="6">gdw1</strain>
    </source>
</reference>
<dbReference type="Proteomes" id="UP000094426">
    <property type="component" value="Unassembled WGS sequence"/>
</dbReference>
<keyword evidence="3" id="KW-0804">Transcription</keyword>
<evidence type="ECO:0000256" key="1">
    <source>
        <dbReference type="ARBA" id="ARBA00023015"/>
    </source>
</evidence>
<evidence type="ECO:0000259" key="4">
    <source>
        <dbReference type="Pfam" id="PF00440"/>
    </source>
</evidence>
<dbReference type="GO" id="GO:0000976">
    <property type="term" value="F:transcription cis-regulatory region binding"/>
    <property type="evidence" value="ECO:0007669"/>
    <property type="project" value="TreeGrafter"/>
</dbReference>
<dbReference type="InterPro" id="IPR009057">
    <property type="entry name" value="Homeodomain-like_sf"/>
</dbReference>
<dbReference type="InterPro" id="IPR001647">
    <property type="entry name" value="HTH_TetR"/>
</dbReference>
<comment type="caution">
    <text evidence="5">The sequence shown here is derived from an EMBL/GenBank/DDBJ whole genome shotgun (WGS) entry which is preliminary data.</text>
</comment>
<sequence>MNMFGGVMAGARDTARRETETRVLAASDALFRERGFADTTIRDIAAAAGVSAGTVIAVGDKSGLLVAIFDRLIEAEHRKRSCALSTGSALDRIVALQESFVDVFADRAELARAYASILVAGSHASTVFTQLAATLITEFREVLGPGSDALARALHRAYLGTLFLWAASGSDDAVALKEDLRNTMSALCPPDKENP</sequence>
<organism evidence="5 6">
    <name type="scientific">Leifsonia xyli subsp. xyli</name>
    <dbReference type="NCBI Taxonomy" id="59736"/>
    <lineage>
        <taxon>Bacteria</taxon>
        <taxon>Bacillati</taxon>
        <taxon>Actinomycetota</taxon>
        <taxon>Actinomycetes</taxon>
        <taxon>Micrococcales</taxon>
        <taxon>Microbacteriaceae</taxon>
        <taxon>Leifsonia</taxon>
    </lineage>
</organism>
<proteinExistence type="predicted"/>
<name>A0A1E2SNI4_LEIXY</name>
<dbReference type="PANTHER" id="PTHR30055">
    <property type="entry name" value="HTH-TYPE TRANSCRIPTIONAL REGULATOR RUTR"/>
    <property type="match status" value="1"/>
</dbReference>
<dbReference type="EMBL" id="LNZG01000001">
    <property type="protein sequence ID" value="ODA91218.1"/>
    <property type="molecule type" value="Genomic_DNA"/>
</dbReference>
<accession>A0A1E2SNI4</accession>
<evidence type="ECO:0000256" key="2">
    <source>
        <dbReference type="ARBA" id="ARBA00023125"/>
    </source>
</evidence>
<dbReference type="PANTHER" id="PTHR30055:SF234">
    <property type="entry name" value="HTH-TYPE TRANSCRIPTIONAL REGULATOR BETI"/>
    <property type="match status" value="1"/>
</dbReference>
<dbReference type="OrthoDB" id="116659at2"/>
<evidence type="ECO:0000313" key="6">
    <source>
        <dbReference type="Proteomes" id="UP000094426"/>
    </source>
</evidence>
<dbReference type="InterPro" id="IPR050109">
    <property type="entry name" value="HTH-type_TetR-like_transc_reg"/>
</dbReference>
<feature type="domain" description="HTH tetR-type" evidence="4">
    <location>
        <begin position="24"/>
        <end position="55"/>
    </location>
</feature>